<keyword evidence="1" id="KW-0472">Membrane</keyword>
<protein>
    <submittedName>
        <fullName evidence="2">Uncharacterized protein</fullName>
    </submittedName>
</protein>
<dbReference type="EMBL" id="CP120733">
    <property type="protein sequence ID" value="WFD09290.1"/>
    <property type="molecule type" value="Genomic_DNA"/>
</dbReference>
<dbReference type="RefSeq" id="WP_277731213.1">
    <property type="nucleotide sequence ID" value="NZ_CP120733.1"/>
</dbReference>
<evidence type="ECO:0000313" key="2">
    <source>
        <dbReference type="EMBL" id="WFD09290.1"/>
    </source>
</evidence>
<reference evidence="2 3" key="1">
    <citation type="submission" date="2023-03" db="EMBL/GenBank/DDBJ databases">
        <title>Complete genome sequence of Tepidibacter sp. SWIR-1, isolated from a deep-sea hydrothermal vent.</title>
        <authorList>
            <person name="Li X."/>
        </authorList>
    </citation>
    <scope>NUCLEOTIDE SEQUENCE [LARGE SCALE GENOMIC DNA]</scope>
    <source>
        <strain evidence="2 3">SWIR-1</strain>
    </source>
</reference>
<keyword evidence="1" id="KW-0812">Transmembrane</keyword>
<gene>
    <name evidence="2" type="ORF">P4S50_12945</name>
</gene>
<organism evidence="2 3">
    <name type="scientific">Tepidibacter hydrothermalis</name>
    <dbReference type="NCBI Taxonomy" id="3036126"/>
    <lineage>
        <taxon>Bacteria</taxon>
        <taxon>Bacillati</taxon>
        <taxon>Bacillota</taxon>
        <taxon>Clostridia</taxon>
        <taxon>Peptostreptococcales</taxon>
        <taxon>Peptostreptococcaceae</taxon>
        <taxon>Tepidibacter</taxon>
    </lineage>
</organism>
<name>A0ABY8E8Q8_9FIRM</name>
<feature type="transmembrane region" description="Helical" evidence="1">
    <location>
        <begin position="7"/>
        <end position="27"/>
    </location>
</feature>
<evidence type="ECO:0000313" key="3">
    <source>
        <dbReference type="Proteomes" id="UP001222800"/>
    </source>
</evidence>
<keyword evidence="1" id="KW-1133">Transmembrane helix</keyword>
<keyword evidence="3" id="KW-1185">Reference proteome</keyword>
<accession>A0ABY8E8Q8</accession>
<dbReference type="Proteomes" id="UP001222800">
    <property type="component" value="Chromosome"/>
</dbReference>
<proteinExistence type="predicted"/>
<evidence type="ECO:0000256" key="1">
    <source>
        <dbReference type="SAM" id="Phobius"/>
    </source>
</evidence>
<sequence>MRIKNRAYQILVVIIVILTMLAMSKWARLNLEKLQELDKIKNEQSY</sequence>